<dbReference type="EMBL" id="OV696686">
    <property type="protein sequence ID" value="CAH1233382.1"/>
    <property type="molecule type" value="Genomic_DNA"/>
</dbReference>
<name>A0A8J9WE64_BRALA</name>
<dbReference type="OrthoDB" id="8962263at2759"/>
<dbReference type="Proteomes" id="UP000838412">
    <property type="component" value="Chromosome 1"/>
</dbReference>
<reference evidence="1" key="1">
    <citation type="submission" date="2022-01" db="EMBL/GenBank/DDBJ databases">
        <authorList>
            <person name="Braso-Vives M."/>
        </authorList>
    </citation>
    <scope>NUCLEOTIDE SEQUENCE</scope>
</reference>
<protein>
    <submittedName>
        <fullName evidence="1">Hypp717 protein</fullName>
    </submittedName>
</protein>
<dbReference type="AlphaFoldDB" id="A0A8J9WE64"/>
<gene>
    <name evidence="1" type="primary">Hypp717</name>
    <name evidence="1" type="ORF">BLAG_LOCUS2157</name>
</gene>
<keyword evidence="2" id="KW-1185">Reference proteome</keyword>
<organism evidence="1 2">
    <name type="scientific">Branchiostoma lanceolatum</name>
    <name type="common">Common lancelet</name>
    <name type="synonym">Amphioxus lanceolatum</name>
    <dbReference type="NCBI Taxonomy" id="7740"/>
    <lineage>
        <taxon>Eukaryota</taxon>
        <taxon>Metazoa</taxon>
        <taxon>Chordata</taxon>
        <taxon>Cephalochordata</taxon>
        <taxon>Leptocardii</taxon>
        <taxon>Amphioxiformes</taxon>
        <taxon>Branchiostomatidae</taxon>
        <taxon>Branchiostoma</taxon>
    </lineage>
</organism>
<proteinExistence type="predicted"/>
<evidence type="ECO:0000313" key="1">
    <source>
        <dbReference type="EMBL" id="CAH1233382.1"/>
    </source>
</evidence>
<sequence length="86" mass="9516">MPPVMLKETDSVEEEASRNKIRTAFLAFKQIEDNIGELRVYVVVHGKALTMCRSMVDGFVCLGGALYCFQQPHPSNIAPAMVNTIS</sequence>
<evidence type="ECO:0000313" key="2">
    <source>
        <dbReference type="Proteomes" id="UP000838412"/>
    </source>
</evidence>
<accession>A0A8J9WE64</accession>